<gene>
    <name evidence="1" type="ORF">BJF95_09405</name>
</gene>
<protein>
    <submittedName>
        <fullName evidence="1">Uncharacterized protein</fullName>
    </submittedName>
</protein>
<organism evidence="1 2">
    <name type="scientific">Rhizobium oryziradicis</name>
    <dbReference type="NCBI Taxonomy" id="1867956"/>
    <lineage>
        <taxon>Bacteria</taxon>
        <taxon>Pseudomonadati</taxon>
        <taxon>Pseudomonadota</taxon>
        <taxon>Alphaproteobacteria</taxon>
        <taxon>Hyphomicrobiales</taxon>
        <taxon>Rhizobiaceae</taxon>
        <taxon>Rhizobium/Agrobacterium group</taxon>
        <taxon>Rhizobium</taxon>
    </lineage>
</organism>
<evidence type="ECO:0000313" key="2">
    <source>
        <dbReference type="Proteomes" id="UP000186894"/>
    </source>
</evidence>
<accession>A0A1Q8ZS36</accession>
<dbReference type="EMBL" id="MKIM01000027">
    <property type="protein sequence ID" value="OLP44867.1"/>
    <property type="molecule type" value="Genomic_DNA"/>
</dbReference>
<dbReference type="Proteomes" id="UP000186894">
    <property type="component" value="Unassembled WGS sequence"/>
</dbReference>
<dbReference type="OrthoDB" id="8163684at2"/>
<comment type="caution">
    <text evidence="1">The sequence shown here is derived from an EMBL/GenBank/DDBJ whole genome shotgun (WGS) entry which is preliminary data.</text>
</comment>
<sequence>MTEHISKNRERAEAAFSLTQTQHLSRNRVVSEIDAVATARNEKTARLRALRLEQDAIALAQVAAKSDKG</sequence>
<dbReference type="RefSeq" id="WP_075640377.1">
    <property type="nucleotide sequence ID" value="NZ_MKIM01000027.1"/>
</dbReference>
<keyword evidence="2" id="KW-1185">Reference proteome</keyword>
<evidence type="ECO:0000313" key="1">
    <source>
        <dbReference type="EMBL" id="OLP44867.1"/>
    </source>
</evidence>
<reference evidence="1 2" key="1">
    <citation type="submission" date="2016-09" db="EMBL/GenBank/DDBJ databases">
        <title>Rhizobium oryziradicis sp. nov., isolated from the root of rice.</title>
        <authorList>
            <person name="Zhao J."/>
            <person name="Zhang X."/>
        </authorList>
    </citation>
    <scope>NUCLEOTIDE SEQUENCE [LARGE SCALE GENOMIC DNA]</scope>
    <source>
        <strain evidence="1 2">N19</strain>
    </source>
</reference>
<dbReference type="AlphaFoldDB" id="A0A1Q8ZS36"/>
<name>A0A1Q8ZS36_9HYPH</name>
<proteinExistence type="predicted"/>